<dbReference type="EMBL" id="BARU01008160">
    <property type="protein sequence ID" value="GAH37568.1"/>
    <property type="molecule type" value="Genomic_DNA"/>
</dbReference>
<gene>
    <name evidence="3" type="ORF">S03H2_16012</name>
</gene>
<name>X1GX40_9ZZZZ</name>
<dbReference type="PANTHER" id="PTHR12526">
    <property type="entry name" value="GLYCOSYLTRANSFERASE"/>
    <property type="match status" value="1"/>
</dbReference>
<dbReference type="Gene3D" id="3.40.50.2000">
    <property type="entry name" value="Glycogen Phosphorylase B"/>
    <property type="match status" value="2"/>
</dbReference>
<dbReference type="GO" id="GO:0016757">
    <property type="term" value="F:glycosyltransferase activity"/>
    <property type="evidence" value="ECO:0007669"/>
    <property type="project" value="InterPro"/>
</dbReference>
<evidence type="ECO:0000313" key="3">
    <source>
        <dbReference type="EMBL" id="GAH37568.1"/>
    </source>
</evidence>
<comment type="caution">
    <text evidence="3">The sequence shown here is derived from an EMBL/GenBank/DDBJ whole genome shotgun (WGS) entry which is preliminary data.</text>
</comment>
<dbReference type="AlphaFoldDB" id="X1GX40"/>
<reference evidence="3" key="1">
    <citation type="journal article" date="2014" name="Front. Microbiol.">
        <title>High frequency of phylogenetically diverse reductive dehalogenase-homologous genes in deep subseafloor sedimentary metagenomes.</title>
        <authorList>
            <person name="Kawai M."/>
            <person name="Futagami T."/>
            <person name="Toyoda A."/>
            <person name="Takaki Y."/>
            <person name="Nishi S."/>
            <person name="Hori S."/>
            <person name="Arai W."/>
            <person name="Tsubouchi T."/>
            <person name="Morono Y."/>
            <person name="Uchiyama I."/>
            <person name="Ito T."/>
            <person name="Fujiyama A."/>
            <person name="Inagaki F."/>
            <person name="Takami H."/>
        </authorList>
    </citation>
    <scope>NUCLEOTIDE SEQUENCE</scope>
    <source>
        <strain evidence="3">Expedition CK06-06</strain>
    </source>
</reference>
<proteinExistence type="predicted"/>
<dbReference type="InterPro" id="IPR001296">
    <property type="entry name" value="Glyco_trans_1"/>
</dbReference>
<organism evidence="3">
    <name type="scientific">marine sediment metagenome</name>
    <dbReference type="NCBI Taxonomy" id="412755"/>
    <lineage>
        <taxon>unclassified sequences</taxon>
        <taxon>metagenomes</taxon>
        <taxon>ecological metagenomes</taxon>
    </lineage>
</organism>
<dbReference type="Pfam" id="PF13439">
    <property type="entry name" value="Glyco_transf_4"/>
    <property type="match status" value="1"/>
</dbReference>
<accession>X1GX40</accession>
<evidence type="ECO:0000259" key="1">
    <source>
        <dbReference type="Pfam" id="PF00534"/>
    </source>
</evidence>
<evidence type="ECO:0008006" key="4">
    <source>
        <dbReference type="Google" id="ProtNLM"/>
    </source>
</evidence>
<evidence type="ECO:0000259" key="2">
    <source>
        <dbReference type="Pfam" id="PF13439"/>
    </source>
</evidence>
<dbReference type="InterPro" id="IPR028098">
    <property type="entry name" value="Glyco_trans_4-like_N"/>
</dbReference>
<dbReference type="Pfam" id="PF00534">
    <property type="entry name" value="Glycos_transf_1"/>
    <property type="match status" value="1"/>
</dbReference>
<protein>
    <recommendedName>
        <fullName evidence="4">Glycosyltransferase subfamily 4-like N-terminal domain-containing protein</fullName>
    </recommendedName>
</protein>
<feature type="domain" description="Glycosyl transferase family 1" evidence="1">
    <location>
        <begin position="133"/>
        <end position="294"/>
    </location>
</feature>
<feature type="domain" description="Glycosyltransferase subfamily 4-like N-terminal" evidence="2">
    <location>
        <begin position="13"/>
        <end position="120"/>
    </location>
</feature>
<sequence length="325" mass="37367">MNNAMVIFFTLALLLVKKIDILHIRRYDANFAALIAKKIFGKKLIFDPRGLFIEEKISSGSWQRNRFRFWIYKHLENSILKQSDAVIAFSRPHRKYLQSTYGQKISKKVALIPNCVDLDKFKCKRKYRDDHFAEKITLVYIGGASYWHMVDEMIDFFKELKRIVPSFFLYITYEDQRAIKKKFSESGLGPDDFTVMGVPPSEIPKYLCHADVGMALIAPSLAKKMCAPIKFVEYLAAGLPVVINPGLGETEEIVKKYRVGVLYDLKMMKTNIEKLISLLGESGIHQRCRSVAEKHFALDEAVNRLTEVYDKVLQSGKERATFCKG</sequence>
<dbReference type="SUPFAM" id="SSF53756">
    <property type="entry name" value="UDP-Glycosyltransferase/glycogen phosphorylase"/>
    <property type="match status" value="1"/>
</dbReference>